<keyword evidence="3" id="KW-0804">Transcription</keyword>
<evidence type="ECO:0000256" key="2">
    <source>
        <dbReference type="ARBA" id="ARBA00023125"/>
    </source>
</evidence>
<dbReference type="PROSITE" id="PS50949">
    <property type="entry name" value="HTH_GNTR"/>
    <property type="match status" value="1"/>
</dbReference>
<dbReference type="InterPro" id="IPR036388">
    <property type="entry name" value="WH-like_DNA-bd_sf"/>
</dbReference>
<dbReference type="Pfam" id="PF07729">
    <property type="entry name" value="FCD"/>
    <property type="match status" value="1"/>
</dbReference>
<dbReference type="Gene3D" id="1.10.10.10">
    <property type="entry name" value="Winged helix-like DNA-binding domain superfamily/Winged helix DNA-binding domain"/>
    <property type="match status" value="1"/>
</dbReference>
<dbReference type="CDD" id="cd07377">
    <property type="entry name" value="WHTH_GntR"/>
    <property type="match status" value="1"/>
</dbReference>
<keyword evidence="2" id="KW-0238">DNA-binding</keyword>
<evidence type="ECO:0000256" key="1">
    <source>
        <dbReference type="ARBA" id="ARBA00023015"/>
    </source>
</evidence>
<dbReference type="Gene3D" id="1.20.120.530">
    <property type="entry name" value="GntR ligand-binding domain-like"/>
    <property type="match status" value="1"/>
</dbReference>
<dbReference type="SMART" id="SM00895">
    <property type="entry name" value="FCD"/>
    <property type="match status" value="1"/>
</dbReference>
<dbReference type="InterPro" id="IPR000524">
    <property type="entry name" value="Tscrpt_reg_HTH_GntR"/>
</dbReference>
<keyword evidence="6" id="KW-1185">Reference proteome</keyword>
<dbReference type="PANTHER" id="PTHR43537:SF24">
    <property type="entry name" value="GLUCONATE OPERON TRANSCRIPTIONAL REPRESSOR"/>
    <property type="match status" value="1"/>
</dbReference>
<evidence type="ECO:0000259" key="4">
    <source>
        <dbReference type="PROSITE" id="PS50949"/>
    </source>
</evidence>
<dbReference type="Proteomes" id="UP001596067">
    <property type="component" value="Unassembled WGS sequence"/>
</dbReference>
<dbReference type="Pfam" id="PF00392">
    <property type="entry name" value="GntR"/>
    <property type="match status" value="1"/>
</dbReference>
<organism evidence="5 6">
    <name type="scientific">Kitasatospora aburaviensis</name>
    <dbReference type="NCBI Taxonomy" id="67265"/>
    <lineage>
        <taxon>Bacteria</taxon>
        <taxon>Bacillati</taxon>
        <taxon>Actinomycetota</taxon>
        <taxon>Actinomycetes</taxon>
        <taxon>Kitasatosporales</taxon>
        <taxon>Streptomycetaceae</taxon>
        <taxon>Kitasatospora</taxon>
    </lineage>
</organism>
<feature type="domain" description="HTH gntR-type" evidence="4">
    <location>
        <begin position="13"/>
        <end position="80"/>
    </location>
</feature>
<dbReference type="SUPFAM" id="SSF46785">
    <property type="entry name" value="Winged helix' DNA-binding domain"/>
    <property type="match status" value="1"/>
</dbReference>
<dbReference type="InterPro" id="IPR011711">
    <property type="entry name" value="GntR_C"/>
</dbReference>
<sequence length="229" mass="25341">MRATDDPAPAGKQMLSERVYDRLRKDVLHGVFGPGDPLKPQELAKQQGVSLAVMREALVRLVGEGLATRLPNRGFAAPAPSDRRWQQLTEARLTLEPDMLRMAIERGDLEWETRVRAAHHRLARTPEFDTEQSEHYSDAWAEAHRGFHHALLEGCGNAILLEVFDRLWTASEVVRRLAGHHTSDRSAPDEHGDLEQAALARDPVAATDALVRHLSRTAAALPPAPGTSV</sequence>
<name>A0ABW1F317_9ACTN</name>
<comment type="caution">
    <text evidence="5">The sequence shown here is derived from an EMBL/GenBank/DDBJ whole genome shotgun (WGS) entry which is preliminary data.</text>
</comment>
<keyword evidence="1" id="KW-0805">Transcription regulation</keyword>
<dbReference type="EMBL" id="JBHSOD010000026">
    <property type="protein sequence ID" value="MFC5887379.1"/>
    <property type="molecule type" value="Genomic_DNA"/>
</dbReference>
<gene>
    <name evidence="5" type="ORF">ACFP0N_20625</name>
</gene>
<dbReference type="RefSeq" id="WP_345328701.1">
    <property type="nucleotide sequence ID" value="NZ_BAAAVH010000056.1"/>
</dbReference>
<evidence type="ECO:0000313" key="6">
    <source>
        <dbReference type="Proteomes" id="UP001596067"/>
    </source>
</evidence>
<accession>A0ABW1F317</accession>
<dbReference type="SMART" id="SM00345">
    <property type="entry name" value="HTH_GNTR"/>
    <property type="match status" value="1"/>
</dbReference>
<dbReference type="InterPro" id="IPR036390">
    <property type="entry name" value="WH_DNA-bd_sf"/>
</dbReference>
<dbReference type="SUPFAM" id="SSF48008">
    <property type="entry name" value="GntR ligand-binding domain-like"/>
    <property type="match status" value="1"/>
</dbReference>
<dbReference type="InterPro" id="IPR008920">
    <property type="entry name" value="TF_FadR/GntR_C"/>
</dbReference>
<protein>
    <submittedName>
        <fullName evidence="5">GntR family transcriptional regulator</fullName>
    </submittedName>
</protein>
<evidence type="ECO:0000313" key="5">
    <source>
        <dbReference type="EMBL" id="MFC5887379.1"/>
    </source>
</evidence>
<proteinExistence type="predicted"/>
<dbReference type="PANTHER" id="PTHR43537">
    <property type="entry name" value="TRANSCRIPTIONAL REGULATOR, GNTR FAMILY"/>
    <property type="match status" value="1"/>
</dbReference>
<reference evidence="6" key="1">
    <citation type="journal article" date="2019" name="Int. J. Syst. Evol. Microbiol.">
        <title>The Global Catalogue of Microorganisms (GCM) 10K type strain sequencing project: providing services to taxonomists for standard genome sequencing and annotation.</title>
        <authorList>
            <consortium name="The Broad Institute Genomics Platform"/>
            <consortium name="The Broad Institute Genome Sequencing Center for Infectious Disease"/>
            <person name="Wu L."/>
            <person name="Ma J."/>
        </authorList>
    </citation>
    <scope>NUCLEOTIDE SEQUENCE [LARGE SCALE GENOMIC DNA]</scope>
    <source>
        <strain evidence="6">CGMCC 4.1469</strain>
    </source>
</reference>
<evidence type="ECO:0000256" key="3">
    <source>
        <dbReference type="ARBA" id="ARBA00023163"/>
    </source>
</evidence>